<reference evidence="1 2" key="1">
    <citation type="submission" date="2017-11" db="EMBL/GenBank/DDBJ databases">
        <authorList>
            <person name="Han C.G."/>
        </authorList>
    </citation>
    <scope>NUCLEOTIDE SEQUENCE [LARGE SCALE GENOMIC DNA]</scope>
    <source>
        <strain evidence="1">CFBP3840</strain>
    </source>
</reference>
<evidence type="ECO:0000313" key="2">
    <source>
        <dbReference type="Proteomes" id="UP000238095"/>
    </source>
</evidence>
<gene>
    <name evidence="1" type="ORF">CFBP3840_02464</name>
</gene>
<proteinExistence type="predicted"/>
<dbReference type="RefSeq" id="WP_060404465.1">
    <property type="nucleotide sequence ID" value="NZ_LT963409.1"/>
</dbReference>
<dbReference type="AlphaFoldDB" id="A0A2K4WUC8"/>
<organism evidence="1 2">
    <name type="scientific">Pseudomonas syringae</name>
    <dbReference type="NCBI Taxonomy" id="317"/>
    <lineage>
        <taxon>Bacteria</taxon>
        <taxon>Pseudomonadati</taxon>
        <taxon>Pseudomonadota</taxon>
        <taxon>Gammaproteobacteria</taxon>
        <taxon>Pseudomonadales</taxon>
        <taxon>Pseudomonadaceae</taxon>
        <taxon>Pseudomonas</taxon>
    </lineage>
</organism>
<sequence length="195" mass="21861">MISPELSTIQRNKERSAILEAEVAAFLKRGGVIETKNGFPSKPKPKEYGRMSAPVARRPEPRRRTKEAMRAAAPQDAIPDRCHVRAEQVEVVRKLAETMTITNVLRETGLSIYLLRKMARSHGFEYVPFNQSANLVPKQTDPIADAMNVVRIKAARDNGKSRKAAVTELGLSNTLINRLIREYNIDYPLQGPSPK</sequence>
<evidence type="ECO:0000313" key="1">
    <source>
        <dbReference type="EMBL" id="SOS39510.1"/>
    </source>
</evidence>
<accession>A0A2K4WUC8</accession>
<dbReference type="EMBL" id="LT963409">
    <property type="protein sequence ID" value="SOS39510.1"/>
    <property type="molecule type" value="Genomic_DNA"/>
</dbReference>
<protein>
    <submittedName>
        <fullName evidence="1">Uncharacterized protein</fullName>
    </submittedName>
</protein>
<dbReference type="Proteomes" id="UP000238095">
    <property type="component" value="Chromosome 1"/>
</dbReference>
<name>A0A2K4WUC8_PSESX</name>